<dbReference type="AlphaFoldDB" id="A0A2M9G076"/>
<comment type="caution">
    <text evidence="2">The sequence shown here is derived from an EMBL/GenBank/DDBJ whole genome shotgun (WGS) entry which is preliminary data.</text>
</comment>
<dbReference type="EMBL" id="PHIG01000037">
    <property type="protein sequence ID" value="PJK29120.1"/>
    <property type="molecule type" value="Genomic_DNA"/>
</dbReference>
<dbReference type="NCBIfam" id="NF003818">
    <property type="entry name" value="PRK05409.1"/>
    <property type="match status" value="1"/>
</dbReference>
<dbReference type="HAMAP" id="MF_00697">
    <property type="entry name" value="UPF0276"/>
    <property type="match status" value="1"/>
</dbReference>
<dbReference type="RefSeq" id="WP_109794193.1">
    <property type="nucleotide sequence ID" value="NZ_PHIG01000037.1"/>
</dbReference>
<proteinExistence type="inferred from homology"/>
<dbReference type="OrthoDB" id="9763101at2"/>
<dbReference type="SUPFAM" id="SSF51658">
    <property type="entry name" value="Xylose isomerase-like"/>
    <property type="match status" value="1"/>
</dbReference>
<evidence type="ECO:0000313" key="3">
    <source>
        <dbReference type="Proteomes" id="UP000229498"/>
    </source>
</evidence>
<comment type="similarity">
    <text evidence="1">Belongs to the UPF0276 family.</text>
</comment>
<gene>
    <name evidence="2" type="ORF">CVT23_13610</name>
</gene>
<reference evidence="2 3" key="1">
    <citation type="submission" date="2017-11" db="EMBL/GenBank/DDBJ databases">
        <title>Draft genome sequence of Rhizobiales bacterium SY3-13.</title>
        <authorList>
            <person name="Sun C."/>
        </authorList>
    </citation>
    <scope>NUCLEOTIDE SEQUENCE [LARGE SCALE GENOMIC DNA]</scope>
    <source>
        <strain evidence="2 3">SY3-13</strain>
    </source>
</reference>
<sequence>MNPPASSLPPTAGFGLRHPHVLQVIDRPPAVDWVEVHTENYMYPGGPRLRQLEAVRERFDLSLHGVGLSLGSVDEPDRDHLKRIRALADRFRPAAISDHIAWVRAPKAAGGASLNDLLPLPCTEEALETLARNIAIFQDALGRRVMVENPSMYLEFAGAEMDHAEFVAETVRRAGCGLLLDVNNIHVSARNLGFDASDYLDRMPFEAVGEIHLAGHAERETPGGTLLIDDHGSRVRDEVWALYERALDRLGAVPTLIEWDTCIPDLRVILAETAKAQRRMDALAGPRRATA</sequence>
<dbReference type="Gene3D" id="3.20.20.150">
    <property type="entry name" value="Divalent-metal-dependent TIM barrel enzymes"/>
    <property type="match status" value="1"/>
</dbReference>
<organism evidence="2 3">
    <name type="scientific">Minwuia thermotolerans</name>
    <dbReference type="NCBI Taxonomy" id="2056226"/>
    <lineage>
        <taxon>Bacteria</taxon>
        <taxon>Pseudomonadati</taxon>
        <taxon>Pseudomonadota</taxon>
        <taxon>Alphaproteobacteria</taxon>
        <taxon>Minwuiales</taxon>
        <taxon>Minwuiaceae</taxon>
        <taxon>Minwuia</taxon>
    </lineage>
</organism>
<dbReference type="Pfam" id="PF05114">
    <property type="entry name" value="MbnB_TglH_ChrH"/>
    <property type="match status" value="1"/>
</dbReference>
<protein>
    <recommendedName>
        <fullName evidence="1">UPF0276 protein CVT23_13610</fullName>
    </recommendedName>
</protein>
<name>A0A2M9G076_9PROT</name>
<dbReference type="PANTHER" id="PTHR42194">
    <property type="entry name" value="UPF0276 PROTEIN HI_1600"/>
    <property type="match status" value="1"/>
</dbReference>
<dbReference type="Proteomes" id="UP000229498">
    <property type="component" value="Unassembled WGS sequence"/>
</dbReference>
<evidence type="ECO:0000256" key="1">
    <source>
        <dbReference type="HAMAP-Rule" id="MF_00697"/>
    </source>
</evidence>
<evidence type="ECO:0000313" key="2">
    <source>
        <dbReference type="EMBL" id="PJK29120.1"/>
    </source>
</evidence>
<dbReference type="InterPro" id="IPR036237">
    <property type="entry name" value="Xyl_isomerase-like_sf"/>
</dbReference>
<dbReference type="PANTHER" id="PTHR42194:SF1">
    <property type="entry name" value="UPF0276 PROTEIN HI_1600"/>
    <property type="match status" value="1"/>
</dbReference>
<accession>A0A2M9G076</accession>
<dbReference type="InterPro" id="IPR007801">
    <property type="entry name" value="MbnB/TglH/ChrH"/>
</dbReference>
<keyword evidence="3" id="KW-1185">Reference proteome</keyword>